<comment type="caution">
    <text evidence="2">The sequence shown here is derived from an EMBL/GenBank/DDBJ whole genome shotgun (WGS) entry which is preliminary data.</text>
</comment>
<protein>
    <submittedName>
        <fullName evidence="2">Uncharacterized protein</fullName>
    </submittedName>
</protein>
<reference evidence="2 3" key="1">
    <citation type="submission" date="2021-06" db="EMBL/GenBank/DDBJ databases">
        <title>Caerostris darwini draft genome.</title>
        <authorList>
            <person name="Kono N."/>
            <person name="Arakawa K."/>
        </authorList>
    </citation>
    <scope>NUCLEOTIDE SEQUENCE [LARGE SCALE GENOMIC DNA]</scope>
</reference>
<gene>
    <name evidence="2" type="ORF">CDAR_238561</name>
    <name evidence="1" type="ORF">CDAR_46901</name>
</gene>
<name>A0AAV4TLK7_9ARAC</name>
<accession>A0AAV4TLK7</accession>
<dbReference type="EMBL" id="BPLQ01001653">
    <property type="protein sequence ID" value="GIX83662.1"/>
    <property type="molecule type" value="Genomic_DNA"/>
</dbReference>
<evidence type="ECO:0000313" key="3">
    <source>
        <dbReference type="Proteomes" id="UP001054837"/>
    </source>
</evidence>
<keyword evidence="3" id="KW-1185">Reference proteome</keyword>
<dbReference type="AlphaFoldDB" id="A0AAV4TLK7"/>
<dbReference type="Proteomes" id="UP001054837">
    <property type="component" value="Unassembled WGS sequence"/>
</dbReference>
<evidence type="ECO:0000313" key="2">
    <source>
        <dbReference type="EMBL" id="GIY46371.1"/>
    </source>
</evidence>
<sequence length="107" mass="12082">MGTAPESVAQKVKFERTGKYWLLKLVYNQACEEGSNDCFYLNDSLSPRRRAGIHTQMFSNQSMFSLTSGVPCATCRRDSTVFPGCFMTFCFNIRRNGKSGVIPYNTL</sequence>
<evidence type="ECO:0000313" key="1">
    <source>
        <dbReference type="EMBL" id="GIX83662.1"/>
    </source>
</evidence>
<dbReference type="EMBL" id="BPLQ01009761">
    <property type="protein sequence ID" value="GIY46371.1"/>
    <property type="molecule type" value="Genomic_DNA"/>
</dbReference>
<proteinExistence type="predicted"/>
<organism evidence="2 3">
    <name type="scientific">Caerostris darwini</name>
    <dbReference type="NCBI Taxonomy" id="1538125"/>
    <lineage>
        <taxon>Eukaryota</taxon>
        <taxon>Metazoa</taxon>
        <taxon>Ecdysozoa</taxon>
        <taxon>Arthropoda</taxon>
        <taxon>Chelicerata</taxon>
        <taxon>Arachnida</taxon>
        <taxon>Araneae</taxon>
        <taxon>Araneomorphae</taxon>
        <taxon>Entelegynae</taxon>
        <taxon>Araneoidea</taxon>
        <taxon>Araneidae</taxon>
        <taxon>Caerostris</taxon>
    </lineage>
</organism>